<name>A0AAD5U794_9FUNG</name>
<evidence type="ECO:0000256" key="1">
    <source>
        <dbReference type="SAM" id="MobiDB-lite"/>
    </source>
</evidence>
<comment type="caution">
    <text evidence="3">The sequence shown here is derived from an EMBL/GenBank/DDBJ whole genome shotgun (WGS) entry which is preliminary data.</text>
</comment>
<keyword evidence="4" id="KW-1185">Reference proteome</keyword>
<reference evidence="3" key="1">
    <citation type="submission" date="2020-05" db="EMBL/GenBank/DDBJ databases">
        <title>Phylogenomic resolution of chytrid fungi.</title>
        <authorList>
            <person name="Stajich J.E."/>
            <person name="Amses K."/>
            <person name="Simmons R."/>
            <person name="Seto K."/>
            <person name="Myers J."/>
            <person name="Bonds A."/>
            <person name="Quandt C.A."/>
            <person name="Barry K."/>
            <person name="Liu P."/>
            <person name="Grigoriev I."/>
            <person name="Longcore J.E."/>
            <person name="James T.Y."/>
        </authorList>
    </citation>
    <scope>NUCLEOTIDE SEQUENCE</scope>
    <source>
        <strain evidence="3">JEL0476</strain>
    </source>
</reference>
<evidence type="ECO:0000313" key="3">
    <source>
        <dbReference type="EMBL" id="KAJ3223761.1"/>
    </source>
</evidence>
<dbReference type="AlphaFoldDB" id="A0AAD5U794"/>
<gene>
    <name evidence="3" type="ORF">HK099_000717</name>
</gene>
<sequence length="159" mass="17576">MSTTDERTINSNISTEQQNTDVIALAIGITVGILCFAIAIVMVVILKKRIQSKKKTLIEREIVIVKRQNSAGRTSIYSLSPSIGPAVANSYAERFGSESELREIKITESYEFNPNFLTPNKEYDVETIQNNMSAEGSSKSDTDNTFSSSRVSQDLISDN</sequence>
<accession>A0AAD5U794</accession>
<proteinExistence type="predicted"/>
<feature type="transmembrane region" description="Helical" evidence="2">
    <location>
        <begin position="22"/>
        <end position="46"/>
    </location>
</feature>
<evidence type="ECO:0000313" key="4">
    <source>
        <dbReference type="Proteomes" id="UP001211065"/>
    </source>
</evidence>
<dbReference type="EMBL" id="JADGJW010000118">
    <property type="protein sequence ID" value="KAJ3223761.1"/>
    <property type="molecule type" value="Genomic_DNA"/>
</dbReference>
<dbReference type="Proteomes" id="UP001211065">
    <property type="component" value="Unassembled WGS sequence"/>
</dbReference>
<keyword evidence="2" id="KW-1133">Transmembrane helix</keyword>
<feature type="region of interest" description="Disordered" evidence="1">
    <location>
        <begin position="130"/>
        <end position="159"/>
    </location>
</feature>
<evidence type="ECO:0000256" key="2">
    <source>
        <dbReference type="SAM" id="Phobius"/>
    </source>
</evidence>
<protein>
    <submittedName>
        <fullName evidence="3">Uncharacterized protein</fullName>
    </submittedName>
</protein>
<keyword evidence="2" id="KW-0812">Transmembrane</keyword>
<keyword evidence="2" id="KW-0472">Membrane</keyword>
<organism evidence="3 4">
    <name type="scientific">Clydaea vesicula</name>
    <dbReference type="NCBI Taxonomy" id="447962"/>
    <lineage>
        <taxon>Eukaryota</taxon>
        <taxon>Fungi</taxon>
        <taxon>Fungi incertae sedis</taxon>
        <taxon>Chytridiomycota</taxon>
        <taxon>Chytridiomycota incertae sedis</taxon>
        <taxon>Chytridiomycetes</taxon>
        <taxon>Lobulomycetales</taxon>
        <taxon>Lobulomycetaceae</taxon>
        <taxon>Clydaea</taxon>
    </lineage>
</organism>